<sequence>MEKKTGKNYSNNQKRQADEQPMMEQRGKNNVGKSTAELLAQAFTNGAIEEKNAGPSFDIELWETILSGLRTSL</sequence>
<proteinExistence type="predicted"/>
<gene>
    <name evidence="2" type="ORF">TART1_2915</name>
</gene>
<dbReference type="EMBL" id="UNRR01000042">
    <property type="protein sequence ID" value="SYZ80039.1"/>
    <property type="molecule type" value="Genomic_DNA"/>
</dbReference>
<evidence type="ECO:0000313" key="3">
    <source>
        <dbReference type="Proteomes" id="UP000262072"/>
    </source>
</evidence>
<evidence type="ECO:0000256" key="1">
    <source>
        <dbReference type="SAM" id="MobiDB-lite"/>
    </source>
</evidence>
<accession>A0A383TK70</accession>
<organism evidence="2 3">
    <name type="scientific">Trichococcus shcherbakoviae</name>
    <dbReference type="NCBI Taxonomy" id="2094020"/>
    <lineage>
        <taxon>Bacteria</taxon>
        <taxon>Bacillati</taxon>
        <taxon>Bacillota</taxon>
        <taxon>Bacilli</taxon>
        <taxon>Lactobacillales</taxon>
        <taxon>Carnobacteriaceae</taxon>
        <taxon>Trichococcus</taxon>
    </lineage>
</organism>
<dbReference type="RefSeq" id="WP_119094047.1">
    <property type="nucleotide sequence ID" value="NZ_UNRR01000042.1"/>
</dbReference>
<name>A0A383TK70_9LACT</name>
<feature type="region of interest" description="Disordered" evidence="1">
    <location>
        <begin position="1"/>
        <end position="33"/>
    </location>
</feature>
<dbReference type="Proteomes" id="UP000262072">
    <property type="component" value="Unassembled WGS sequence"/>
</dbReference>
<reference evidence="3" key="1">
    <citation type="submission" date="2018-05" db="EMBL/GenBank/DDBJ databases">
        <authorList>
            <person name="Strepis N."/>
        </authorList>
    </citation>
    <scope>NUCLEOTIDE SEQUENCE [LARGE SCALE GENOMIC DNA]</scope>
</reference>
<dbReference type="AlphaFoldDB" id="A0A383TK70"/>
<protein>
    <submittedName>
        <fullName evidence="2">Uncharacterized protein</fullName>
    </submittedName>
</protein>
<evidence type="ECO:0000313" key="2">
    <source>
        <dbReference type="EMBL" id="SYZ80039.1"/>
    </source>
</evidence>